<dbReference type="EMBL" id="JAAIKR010000006">
    <property type="protein sequence ID" value="MBR9727927.1"/>
    <property type="molecule type" value="Genomic_DNA"/>
</dbReference>
<dbReference type="SMART" id="SM00862">
    <property type="entry name" value="Trans_reg_C"/>
    <property type="match status" value="1"/>
</dbReference>
<keyword evidence="1 6" id="KW-0597">Phosphoprotein</keyword>
<reference evidence="10 11" key="1">
    <citation type="submission" date="2020-02" db="EMBL/GenBank/DDBJ databases">
        <title>Shewanella WXL01 sp. nov., a marine bacterium isolated from green algae in Luhuitou Fringing Reef (Northern South China Sea).</title>
        <authorList>
            <person name="Wang X."/>
        </authorList>
    </citation>
    <scope>NUCLEOTIDE SEQUENCE [LARGE SCALE GENOMIC DNA]</scope>
    <source>
        <strain evidence="10 11">MCCC 1A01895</strain>
    </source>
</reference>
<dbReference type="InterPro" id="IPR001789">
    <property type="entry name" value="Sig_transdc_resp-reg_receiver"/>
</dbReference>
<dbReference type="PANTHER" id="PTHR48111">
    <property type="entry name" value="REGULATOR OF RPOS"/>
    <property type="match status" value="1"/>
</dbReference>
<dbReference type="PROSITE" id="PS51755">
    <property type="entry name" value="OMPR_PHOB"/>
    <property type="match status" value="1"/>
</dbReference>
<evidence type="ECO:0000259" key="9">
    <source>
        <dbReference type="PROSITE" id="PS51755"/>
    </source>
</evidence>
<dbReference type="InterPro" id="IPR011006">
    <property type="entry name" value="CheY-like_superfamily"/>
</dbReference>
<dbReference type="Pfam" id="PF00486">
    <property type="entry name" value="Trans_reg_C"/>
    <property type="match status" value="1"/>
</dbReference>
<dbReference type="Proteomes" id="UP000811844">
    <property type="component" value="Unassembled WGS sequence"/>
</dbReference>
<feature type="modified residue" description="4-aspartylphosphate" evidence="6">
    <location>
        <position position="56"/>
    </location>
</feature>
<dbReference type="CDD" id="cd00383">
    <property type="entry name" value="trans_reg_C"/>
    <property type="match status" value="1"/>
</dbReference>
<dbReference type="CDD" id="cd17574">
    <property type="entry name" value="REC_OmpR"/>
    <property type="match status" value="1"/>
</dbReference>
<gene>
    <name evidence="10" type="ORF">G3R48_08010</name>
</gene>
<dbReference type="Pfam" id="PF00072">
    <property type="entry name" value="Response_reg"/>
    <property type="match status" value="1"/>
</dbReference>
<dbReference type="SUPFAM" id="SSF52172">
    <property type="entry name" value="CheY-like"/>
    <property type="match status" value="1"/>
</dbReference>
<dbReference type="PROSITE" id="PS50110">
    <property type="entry name" value="RESPONSE_REGULATORY"/>
    <property type="match status" value="1"/>
</dbReference>
<evidence type="ECO:0000256" key="5">
    <source>
        <dbReference type="ARBA" id="ARBA00023163"/>
    </source>
</evidence>
<accession>A0ABS5I1P5</accession>
<evidence type="ECO:0000256" key="2">
    <source>
        <dbReference type="ARBA" id="ARBA00023012"/>
    </source>
</evidence>
<proteinExistence type="predicted"/>
<feature type="DNA-binding region" description="OmpR/PhoB-type" evidence="7">
    <location>
        <begin position="133"/>
        <end position="232"/>
    </location>
</feature>
<keyword evidence="5" id="KW-0804">Transcription</keyword>
<evidence type="ECO:0000259" key="8">
    <source>
        <dbReference type="PROSITE" id="PS50110"/>
    </source>
</evidence>
<dbReference type="InterPro" id="IPR001867">
    <property type="entry name" value="OmpR/PhoB-type_DNA-bd"/>
</dbReference>
<feature type="domain" description="OmpR/PhoB-type" evidence="9">
    <location>
        <begin position="133"/>
        <end position="232"/>
    </location>
</feature>
<keyword evidence="4 7" id="KW-0238">DNA-binding</keyword>
<evidence type="ECO:0000256" key="7">
    <source>
        <dbReference type="PROSITE-ProRule" id="PRU01091"/>
    </source>
</evidence>
<dbReference type="SMART" id="SM00448">
    <property type="entry name" value="REC"/>
    <property type="match status" value="1"/>
</dbReference>
<sequence length="233" mass="27052">MNTEKISLALIEDDIRLAHVIEKFLIENGFLIKKFYSAEAFVNSHQQDSFNIILSDINLPGESGYDLLNFIKDRISIPFIFLTAKTNDEDQIKGLQYGACDYISKPVRPKILLARIHNALRSASSVKSTPDPQQEIVLNDCYMNITERRVEICNTNVEFTTEEFELFKILMENNGKILDREYLFKEVVGRDYNGEDRIVDGRVSRIRKKLNLIPNNTYQIKTIWRKGYLFTNT</sequence>
<dbReference type="InterPro" id="IPR036388">
    <property type="entry name" value="WH-like_DNA-bd_sf"/>
</dbReference>
<dbReference type="RefSeq" id="WP_194823890.1">
    <property type="nucleotide sequence ID" value="NZ_JAAIKR010000006.1"/>
</dbReference>
<evidence type="ECO:0000256" key="1">
    <source>
        <dbReference type="ARBA" id="ARBA00022553"/>
    </source>
</evidence>
<dbReference type="InterPro" id="IPR039420">
    <property type="entry name" value="WalR-like"/>
</dbReference>
<comment type="caution">
    <text evidence="10">The sequence shown here is derived from an EMBL/GenBank/DDBJ whole genome shotgun (WGS) entry which is preliminary data.</text>
</comment>
<evidence type="ECO:0000313" key="10">
    <source>
        <dbReference type="EMBL" id="MBR9727927.1"/>
    </source>
</evidence>
<name>A0ABS5I1P5_9GAMM</name>
<evidence type="ECO:0000313" key="11">
    <source>
        <dbReference type="Proteomes" id="UP000811844"/>
    </source>
</evidence>
<dbReference type="Gene3D" id="1.10.10.10">
    <property type="entry name" value="Winged helix-like DNA-binding domain superfamily/Winged helix DNA-binding domain"/>
    <property type="match status" value="1"/>
</dbReference>
<evidence type="ECO:0000256" key="6">
    <source>
        <dbReference type="PROSITE-ProRule" id="PRU00169"/>
    </source>
</evidence>
<feature type="domain" description="Response regulatory" evidence="8">
    <location>
        <begin position="7"/>
        <end position="120"/>
    </location>
</feature>
<dbReference type="Gene3D" id="3.40.50.2300">
    <property type="match status" value="1"/>
</dbReference>
<evidence type="ECO:0000256" key="3">
    <source>
        <dbReference type="ARBA" id="ARBA00023015"/>
    </source>
</evidence>
<organism evidence="10 11">
    <name type="scientific">Shewanella intestini</name>
    <dbReference type="NCBI Taxonomy" id="2017544"/>
    <lineage>
        <taxon>Bacteria</taxon>
        <taxon>Pseudomonadati</taxon>
        <taxon>Pseudomonadota</taxon>
        <taxon>Gammaproteobacteria</taxon>
        <taxon>Alteromonadales</taxon>
        <taxon>Shewanellaceae</taxon>
        <taxon>Shewanella</taxon>
    </lineage>
</organism>
<keyword evidence="11" id="KW-1185">Reference proteome</keyword>
<keyword evidence="3" id="KW-0805">Transcription regulation</keyword>
<keyword evidence="2" id="KW-0902">Two-component regulatory system</keyword>
<protein>
    <submittedName>
        <fullName evidence="10">Response regulator transcription factor</fullName>
    </submittedName>
</protein>
<evidence type="ECO:0000256" key="4">
    <source>
        <dbReference type="ARBA" id="ARBA00023125"/>
    </source>
</evidence>
<dbReference type="PANTHER" id="PTHR48111:SF21">
    <property type="entry name" value="DNA-BINDING DUAL MASTER TRANSCRIPTIONAL REGULATOR RPAA"/>
    <property type="match status" value="1"/>
</dbReference>